<protein>
    <submittedName>
        <fullName evidence="3">HET-domain-containing protein</fullName>
    </submittedName>
</protein>
<dbReference type="OrthoDB" id="5362512at2759"/>
<sequence>MAQSILLVVKHLGNIGFFDQDAAQYLPQQVNWERINSWLQVCMKCSPKEFRDRPPGFRVIEVATQRVIPGPPSCKYAALSYVWGRATAPEIEATTSNIHDLQMVGLSDLPVPATIRDAIVASSKMGMQYLWVDRLCILQDSSDDKCTQVNAMDKIYSNAAVTIVALAGSDAHYGLPGVSERKRALPWVYDGQGICMAELLRPYEEISAQSVWHTRGWTFQEGMLSTNLLMFSDWGVFYEAEGCTGVRDEEEEWRRSDSDPIFHPASRSRGKDTTGSYEGLVQNYTKRDLSWPSDILRAITGS</sequence>
<dbReference type="STRING" id="1448318.A0A319EW74"/>
<feature type="region of interest" description="Disordered" evidence="1">
    <location>
        <begin position="252"/>
        <end position="274"/>
    </location>
</feature>
<reference evidence="3 4" key="1">
    <citation type="submission" date="2018-02" db="EMBL/GenBank/DDBJ databases">
        <title>The genomes of Aspergillus section Nigri reveals drivers in fungal speciation.</title>
        <authorList>
            <consortium name="DOE Joint Genome Institute"/>
            <person name="Vesth T.C."/>
            <person name="Nybo J."/>
            <person name="Theobald S."/>
            <person name="Brandl J."/>
            <person name="Frisvad J.C."/>
            <person name="Nielsen K.F."/>
            <person name="Lyhne E.K."/>
            <person name="Kogle M.E."/>
            <person name="Kuo A."/>
            <person name="Riley R."/>
            <person name="Clum A."/>
            <person name="Nolan M."/>
            <person name="Lipzen A."/>
            <person name="Salamov A."/>
            <person name="Henrissat B."/>
            <person name="Wiebenga A."/>
            <person name="De vries R.P."/>
            <person name="Grigoriev I.V."/>
            <person name="Mortensen U.H."/>
            <person name="Andersen M.R."/>
            <person name="Baker S.E."/>
        </authorList>
    </citation>
    <scope>NUCLEOTIDE SEQUENCE [LARGE SCALE GENOMIC DNA]</scope>
    <source>
        <strain evidence="3 4">CBS 121057</strain>
    </source>
</reference>
<feature type="domain" description="Heterokaryon incompatibility" evidence="2">
    <location>
        <begin position="76"/>
        <end position="221"/>
    </location>
</feature>
<dbReference type="EMBL" id="KZ826351">
    <property type="protein sequence ID" value="PYI06189.1"/>
    <property type="molecule type" value="Genomic_DNA"/>
</dbReference>
<dbReference type="PANTHER" id="PTHR33112">
    <property type="entry name" value="DOMAIN PROTEIN, PUTATIVE-RELATED"/>
    <property type="match status" value="1"/>
</dbReference>
<evidence type="ECO:0000256" key="1">
    <source>
        <dbReference type="SAM" id="MobiDB-lite"/>
    </source>
</evidence>
<dbReference type="VEuPathDB" id="FungiDB:BO78DRAFT_418839"/>
<accession>A0A319EW74</accession>
<evidence type="ECO:0000313" key="4">
    <source>
        <dbReference type="Proteomes" id="UP000248423"/>
    </source>
</evidence>
<keyword evidence="4" id="KW-1185">Reference proteome</keyword>
<evidence type="ECO:0000259" key="2">
    <source>
        <dbReference type="Pfam" id="PF06985"/>
    </source>
</evidence>
<organism evidence="3 4">
    <name type="scientific">Aspergillus sclerotiicarbonarius (strain CBS 121057 / IBT 28362)</name>
    <dbReference type="NCBI Taxonomy" id="1448318"/>
    <lineage>
        <taxon>Eukaryota</taxon>
        <taxon>Fungi</taxon>
        <taxon>Dikarya</taxon>
        <taxon>Ascomycota</taxon>
        <taxon>Pezizomycotina</taxon>
        <taxon>Eurotiomycetes</taxon>
        <taxon>Eurotiomycetidae</taxon>
        <taxon>Eurotiales</taxon>
        <taxon>Aspergillaceae</taxon>
        <taxon>Aspergillus</taxon>
        <taxon>Aspergillus subgen. Circumdati</taxon>
    </lineage>
</organism>
<dbReference type="PANTHER" id="PTHR33112:SF1">
    <property type="entry name" value="HETEROKARYON INCOMPATIBILITY DOMAIN-CONTAINING PROTEIN"/>
    <property type="match status" value="1"/>
</dbReference>
<dbReference type="Pfam" id="PF06985">
    <property type="entry name" value="HET"/>
    <property type="match status" value="1"/>
</dbReference>
<name>A0A319EW74_ASPSB</name>
<evidence type="ECO:0000313" key="3">
    <source>
        <dbReference type="EMBL" id="PYI06189.1"/>
    </source>
</evidence>
<proteinExistence type="predicted"/>
<dbReference type="Proteomes" id="UP000248423">
    <property type="component" value="Unassembled WGS sequence"/>
</dbReference>
<dbReference type="AlphaFoldDB" id="A0A319EW74"/>
<dbReference type="InterPro" id="IPR010730">
    <property type="entry name" value="HET"/>
</dbReference>
<gene>
    <name evidence="3" type="ORF">BO78DRAFT_418839</name>
</gene>